<evidence type="ECO:0000313" key="2">
    <source>
        <dbReference type="EMBL" id="EDZ01505.1"/>
    </source>
</evidence>
<gene>
    <name evidence="2" type="ORF">SeV_A0416</name>
</gene>
<comment type="caution">
    <text evidence="2">The sequence shown here is derived from an EMBL/GenBank/DDBJ whole genome shotgun (WGS) entry which is preliminary data.</text>
</comment>
<evidence type="ECO:0000313" key="3">
    <source>
        <dbReference type="Proteomes" id="UP000003614"/>
    </source>
</evidence>
<proteinExistence type="predicted"/>
<sequence>MLLGVLYEIKIIQYHSVTIFYACYMPLLSHIHFVVGPLR</sequence>
<feature type="transmembrane region" description="Helical" evidence="1">
    <location>
        <begin position="12"/>
        <end position="35"/>
    </location>
</feature>
<dbReference type="Proteomes" id="UP000003614">
    <property type="component" value="Unassembled WGS sequence"/>
</dbReference>
<dbReference type="EMBL" id="ABFH02000002">
    <property type="protein sequence ID" value="EDZ01505.1"/>
    <property type="molecule type" value="Genomic_DNA"/>
</dbReference>
<dbReference type="AlphaFoldDB" id="A0A6C8EZV9"/>
<reference evidence="2 3" key="1">
    <citation type="journal article" date="2011" name="J. Bacteriol.">
        <title>Comparative genomics of 28 Salmonella enterica isolates: evidence for CRISPR-mediated adaptive sublineage evolution.</title>
        <authorList>
            <person name="Fricke W.F."/>
            <person name="Mammel M.K."/>
            <person name="McDermott P.F."/>
            <person name="Tartera C."/>
            <person name="White D.G."/>
            <person name="Leclerc J.E."/>
            <person name="Ravel J."/>
            <person name="Cebula T.A."/>
        </authorList>
    </citation>
    <scope>NUCLEOTIDE SEQUENCE [LARGE SCALE GENOMIC DNA]</scope>
    <source>
        <strain evidence="2 3">SL491</strain>
    </source>
</reference>
<evidence type="ECO:0000256" key="1">
    <source>
        <dbReference type="SAM" id="Phobius"/>
    </source>
</evidence>
<organism evidence="2 3">
    <name type="scientific">Salmonella virchow (strain SL491)</name>
    <dbReference type="NCBI Taxonomy" id="465517"/>
    <lineage>
        <taxon>Bacteria</taxon>
        <taxon>Pseudomonadati</taxon>
        <taxon>Pseudomonadota</taxon>
        <taxon>Gammaproteobacteria</taxon>
        <taxon>Enterobacterales</taxon>
        <taxon>Enterobacteriaceae</taxon>
        <taxon>Salmonella</taxon>
    </lineage>
</organism>
<keyword evidence="1" id="KW-0472">Membrane</keyword>
<protein>
    <submittedName>
        <fullName evidence="2">Uncharacterized protein</fullName>
    </submittedName>
</protein>
<accession>A0A6C8EZV9</accession>
<name>A0A6C8EZV9_SALV4</name>
<keyword evidence="1" id="KW-1133">Transmembrane helix</keyword>
<keyword evidence="1" id="KW-0812">Transmembrane</keyword>